<sequence length="282" mass="30387">MPAKLVRRHQVDGQMLEFIMNNIPENSGLDCSSPRVTSLEEISLPLTNGPISVSSSEASPDPKQTKSIATSASLGALFGGNGIRKDCLLNALVSPSTNMLTLPLHKVHDLRVSALLAQASVDTAHIVKTEVQTNQLKEFNGTESSILDVHALPLGRSFSRSVIKPEDNKANRGDAATTLSPSEDSIKSLNHQPPQAHPHHHHRHPSVKSSVEVCGDRIGASIVAFQALDNKEAVLVNGLTPDIHSVRGQTIFACMHNGQSEDLNENSKVRAFCLPFSFCTTM</sequence>
<evidence type="ECO:0000256" key="1">
    <source>
        <dbReference type="SAM" id="MobiDB-lite"/>
    </source>
</evidence>
<accession>A0A448WKE6</accession>
<dbReference type="EMBL" id="CAAALY010019155">
    <property type="protein sequence ID" value="VEL13852.1"/>
    <property type="molecule type" value="Genomic_DNA"/>
</dbReference>
<feature type="compositionally biased region" description="Polar residues" evidence="1">
    <location>
        <begin position="177"/>
        <end position="190"/>
    </location>
</feature>
<proteinExistence type="predicted"/>
<comment type="caution">
    <text evidence="2">The sequence shown here is derived from an EMBL/GenBank/DDBJ whole genome shotgun (WGS) entry which is preliminary data.</text>
</comment>
<protein>
    <submittedName>
        <fullName evidence="2">Uncharacterized protein</fullName>
    </submittedName>
</protein>
<feature type="compositionally biased region" description="Basic residues" evidence="1">
    <location>
        <begin position="197"/>
        <end position="206"/>
    </location>
</feature>
<dbReference type="Proteomes" id="UP000784294">
    <property type="component" value="Unassembled WGS sequence"/>
</dbReference>
<gene>
    <name evidence="2" type="ORF">PXEA_LOCUS7292</name>
</gene>
<organism evidence="2 3">
    <name type="scientific">Protopolystoma xenopodis</name>
    <dbReference type="NCBI Taxonomy" id="117903"/>
    <lineage>
        <taxon>Eukaryota</taxon>
        <taxon>Metazoa</taxon>
        <taxon>Spiralia</taxon>
        <taxon>Lophotrochozoa</taxon>
        <taxon>Platyhelminthes</taxon>
        <taxon>Monogenea</taxon>
        <taxon>Polyopisthocotylea</taxon>
        <taxon>Polystomatidea</taxon>
        <taxon>Polystomatidae</taxon>
        <taxon>Protopolystoma</taxon>
    </lineage>
</organism>
<name>A0A448WKE6_9PLAT</name>
<dbReference type="AlphaFoldDB" id="A0A448WKE6"/>
<keyword evidence="3" id="KW-1185">Reference proteome</keyword>
<feature type="region of interest" description="Disordered" evidence="1">
    <location>
        <begin position="163"/>
        <end position="210"/>
    </location>
</feature>
<feature type="compositionally biased region" description="Basic and acidic residues" evidence="1">
    <location>
        <begin position="163"/>
        <end position="172"/>
    </location>
</feature>
<evidence type="ECO:0000313" key="3">
    <source>
        <dbReference type="Proteomes" id="UP000784294"/>
    </source>
</evidence>
<evidence type="ECO:0000313" key="2">
    <source>
        <dbReference type="EMBL" id="VEL13852.1"/>
    </source>
</evidence>
<reference evidence="2" key="1">
    <citation type="submission" date="2018-11" db="EMBL/GenBank/DDBJ databases">
        <authorList>
            <consortium name="Pathogen Informatics"/>
        </authorList>
    </citation>
    <scope>NUCLEOTIDE SEQUENCE</scope>
</reference>